<dbReference type="InterPro" id="IPR000089">
    <property type="entry name" value="Biotin_lipoyl"/>
</dbReference>
<comment type="similarity">
    <text evidence="1">Belongs to the membrane fusion protein (MFP) (TC 8.A.1) family.</text>
</comment>
<evidence type="ECO:0000259" key="4">
    <source>
        <dbReference type="Pfam" id="PF25989"/>
    </source>
</evidence>
<name>A0A1I0A0L8_9BACI</name>
<dbReference type="InterPro" id="IPR011053">
    <property type="entry name" value="Single_hybrid_motif"/>
</dbReference>
<proteinExistence type="inferred from homology"/>
<evidence type="ECO:0000256" key="2">
    <source>
        <dbReference type="SAM" id="SignalP"/>
    </source>
</evidence>
<dbReference type="PANTHER" id="PTHR30469:SF11">
    <property type="entry name" value="BLL4320 PROTEIN"/>
    <property type="match status" value="1"/>
</dbReference>
<gene>
    <name evidence="5" type="ORF">SAMN05216389_10310</name>
</gene>
<dbReference type="EMBL" id="FOHE01000003">
    <property type="protein sequence ID" value="SES87571.1"/>
    <property type="molecule type" value="Genomic_DNA"/>
</dbReference>
<dbReference type="Pfam" id="PF25989">
    <property type="entry name" value="YknX_C"/>
    <property type="match status" value="1"/>
</dbReference>
<dbReference type="NCBIfam" id="TIGR01730">
    <property type="entry name" value="RND_mfp"/>
    <property type="match status" value="1"/>
</dbReference>
<dbReference type="Pfam" id="PF00364">
    <property type="entry name" value="Biotin_lipoyl"/>
    <property type="match status" value="1"/>
</dbReference>
<keyword evidence="6" id="KW-1185">Reference proteome</keyword>
<dbReference type="GO" id="GO:1990281">
    <property type="term" value="C:efflux pump complex"/>
    <property type="evidence" value="ECO:0007669"/>
    <property type="project" value="TreeGrafter"/>
</dbReference>
<evidence type="ECO:0000313" key="5">
    <source>
        <dbReference type="EMBL" id="SES87571.1"/>
    </source>
</evidence>
<dbReference type="RefSeq" id="WP_090867234.1">
    <property type="nucleotide sequence ID" value="NZ_FOHE01000003.1"/>
</dbReference>
<sequence>MKKMLTIAVAFLFIGILTACTEEDEPNEAAEERIAPVEIEKATEGDLVVERSVFGRTSPNRLTPIMVQNPGEIDELEVEDGDTVEEDDRIAKLKTAVGTQYVDADESGKIVNLEAEEGSMVSDADPLAMIADMETMKLEFNVTSDMLAHIEKEDVFIAVINEKEYDAEITNVGEMPNDSGMYSVIATVDNEDEAILTGLVAKMDIPISRVKDTVLVPTAAIVDESDETFVYVIADDEAVKTSVTIRETQSGQTAVEADIQAGDQVVVNGQLLLSDGTKVSIVEESGE</sequence>
<feature type="signal peptide" evidence="2">
    <location>
        <begin position="1"/>
        <end position="19"/>
    </location>
</feature>
<feature type="chain" id="PRO_5039442158" evidence="2">
    <location>
        <begin position="20"/>
        <end position="287"/>
    </location>
</feature>
<keyword evidence="2" id="KW-0732">Signal</keyword>
<dbReference type="GO" id="GO:0015562">
    <property type="term" value="F:efflux transmembrane transporter activity"/>
    <property type="evidence" value="ECO:0007669"/>
    <property type="project" value="TreeGrafter"/>
</dbReference>
<dbReference type="SUPFAM" id="SSF51230">
    <property type="entry name" value="Single hybrid motif"/>
    <property type="match status" value="1"/>
</dbReference>
<dbReference type="Proteomes" id="UP000198618">
    <property type="component" value="Unassembled WGS sequence"/>
</dbReference>
<dbReference type="Gene3D" id="2.40.420.20">
    <property type="match status" value="1"/>
</dbReference>
<dbReference type="PROSITE" id="PS51257">
    <property type="entry name" value="PROKAR_LIPOPROTEIN"/>
    <property type="match status" value="1"/>
</dbReference>
<feature type="domain" description="YknX-like C-terminal permuted SH3-like" evidence="4">
    <location>
        <begin position="216"/>
        <end position="280"/>
    </location>
</feature>
<dbReference type="InterPro" id="IPR058637">
    <property type="entry name" value="YknX-like_C"/>
</dbReference>
<organism evidence="5 6">
    <name type="scientific">Oceanobacillus limi</name>
    <dbReference type="NCBI Taxonomy" id="930131"/>
    <lineage>
        <taxon>Bacteria</taxon>
        <taxon>Bacillati</taxon>
        <taxon>Bacillota</taxon>
        <taxon>Bacilli</taxon>
        <taxon>Bacillales</taxon>
        <taxon>Bacillaceae</taxon>
        <taxon>Oceanobacillus</taxon>
    </lineage>
</organism>
<evidence type="ECO:0000313" key="6">
    <source>
        <dbReference type="Proteomes" id="UP000198618"/>
    </source>
</evidence>
<dbReference type="Gene3D" id="2.40.50.100">
    <property type="match status" value="1"/>
</dbReference>
<evidence type="ECO:0000256" key="1">
    <source>
        <dbReference type="ARBA" id="ARBA00009477"/>
    </source>
</evidence>
<dbReference type="AlphaFoldDB" id="A0A1I0A0L8"/>
<dbReference type="STRING" id="930131.SAMN05216389_10310"/>
<feature type="domain" description="Lipoyl-binding" evidence="3">
    <location>
        <begin position="70"/>
        <end position="130"/>
    </location>
</feature>
<accession>A0A1I0A0L8</accession>
<dbReference type="OrthoDB" id="2456449at2"/>
<protein>
    <submittedName>
        <fullName evidence="5">RND family efflux transporter, MFP subunit</fullName>
    </submittedName>
</protein>
<reference evidence="5 6" key="1">
    <citation type="submission" date="2016-10" db="EMBL/GenBank/DDBJ databases">
        <authorList>
            <person name="de Groot N.N."/>
        </authorList>
    </citation>
    <scope>NUCLEOTIDE SEQUENCE [LARGE SCALE GENOMIC DNA]</scope>
    <source>
        <strain evidence="5 6">IBRC-M 10780</strain>
    </source>
</reference>
<dbReference type="InterPro" id="IPR006143">
    <property type="entry name" value="RND_pump_MFP"/>
</dbReference>
<dbReference type="PANTHER" id="PTHR30469">
    <property type="entry name" value="MULTIDRUG RESISTANCE PROTEIN MDTA"/>
    <property type="match status" value="1"/>
</dbReference>
<evidence type="ECO:0000259" key="3">
    <source>
        <dbReference type="Pfam" id="PF00364"/>
    </source>
</evidence>